<dbReference type="GeneID" id="37270437"/>
<sequence length="597" mass="60525">MPAPIAIARSPSHLDSFGALKPGSFATPNSASFREAMAFSTGKEIADIMDYSIDRFSDRFASSVDSDMTALPSTSMPRKLETTFCRDFTCCGQALDDLHDLLQHYEECHVRFEDDDMPTMMSDDDHSGSSSSASSSSQPPSPRAPSARRSADFDDASAFPAVAGAAGLKGKKRSFGQYSSGTSNSAVHQSLRRALIDGGVGRAGAGGAPSIYSVNSPFSTPDSSIPGTPIGDADDAAFFGGVTPSFSSLSLRGGFDAENTLPSCAPPNLFFPSGGSGAAASAAQQPPTKRERINTAGAAVAAGAAPESHISRPGATLVVDKPFKCPAPGCDKAYKQMNGLKYHRLHGHCNQNNLPPSQQMQQTPAGSRAATPTRPVAGSPARPTINTGVAAKAGAASPALSGTPTPTSSAPTSPRTAATAALAANTEYKVEKMYLCQVGACGKRYKNLNGLRYHYLHSGSHGMLGLALLSSNGGGQSARVDGATGRPAVSTNTLTSAQLAAAAQAAVAAQNAARPVPANQAAQAAKAALAARPMAPVAGPAPVKPAGVAAAPAPAAPRPMVSAAPAVSSMPKTVSAPAVNATIAHPSLPLGPSPKLA</sequence>
<dbReference type="InterPro" id="IPR013087">
    <property type="entry name" value="Znf_C2H2_type"/>
</dbReference>
<protein>
    <recommendedName>
        <fullName evidence="7">C2H2-type domain-containing protein</fullName>
    </recommendedName>
</protein>
<reference evidence="8 9" key="1">
    <citation type="journal article" date="2018" name="Mol. Biol. Evol.">
        <title>Broad Genomic Sampling Reveals a Smut Pathogenic Ancestry of the Fungal Clade Ustilaginomycotina.</title>
        <authorList>
            <person name="Kijpornyongpan T."/>
            <person name="Mondo S.J."/>
            <person name="Barry K."/>
            <person name="Sandor L."/>
            <person name="Lee J."/>
            <person name="Lipzen A."/>
            <person name="Pangilinan J."/>
            <person name="LaButti K."/>
            <person name="Hainaut M."/>
            <person name="Henrissat B."/>
            <person name="Grigoriev I.V."/>
            <person name="Spatafora J.W."/>
            <person name="Aime M.C."/>
        </authorList>
    </citation>
    <scope>NUCLEOTIDE SEQUENCE [LARGE SCALE GENOMIC DNA]</scope>
    <source>
        <strain evidence="8 9">MCA 4186</strain>
    </source>
</reference>
<feature type="compositionally biased region" description="Low complexity" evidence="6">
    <location>
        <begin position="390"/>
        <end position="414"/>
    </location>
</feature>
<dbReference type="InterPro" id="IPR036236">
    <property type="entry name" value="Znf_C2H2_sf"/>
</dbReference>
<dbReference type="SMART" id="SM00355">
    <property type="entry name" value="ZnF_C2H2"/>
    <property type="match status" value="3"/>
</dbReference>
<dbReference type="AlphaFoldDB" id="A0A316Z8W8"/>
<dbReference type="Gene3D" id="3.30.160.60">
    <property type="entry name" value="Classic Zinc Finger"/>
    <property type="match status" value="1"/>
</dbReference>
<feature type="domain" description="C2H2-type" evidence="7">
    <location>
        <begin position="323"/>
        <end position="353"/>
    </location>
</feature>
<evidence type="ECO:0000256" key="5">
    <source>
        <dbReference type="PROSITE-ProRule" id="PRU00042"/>
    </source>
</evidence>
<keyword evidence="9" id="KW-1185">Reference proteome</keyword>
<evidence type="ECO:0000259" key="7">
    <source>
        <dbReference type="PROSITE" id="PS50157"/>
    </source>
</evidence>
<proteinExistence type="predicted"/>
<feature type="compositionally biased region" description="Polar residues" evidence="6">
    <location>
        <begin position="351"/>
        <end position="365"/>
    </location>
</feature>
<evidence type="ECO:0000313" key="8">
    <source>
        <dbReference type="EMBL" id="PWN96685.1"/>
    </source>
</evidence>
<keyword evidence="1" id="KW-0479">Metal-binding</keyword>
<feature type="region of interest" description="Disordered" evidence="6">
    <location>
        <begin position="351"/>
        <end position="414"/>
    </location>
</feature>
<dbReference type="PANTHER" id="PTHR23057">
    <property type="entry name" value="JUXTAPOSED WITH ANOTHER ZINC FINGER PROTEIN 1"/>
    <property type="match status" value="1"/>
</dbReference>
<dbReference type="GO" id="GO:0008270">
    <property type="term" value="F:zinc ion binding"/>
    <property type="evidence" value="ECO:0007669"/>
    <property type="project" value="UniProtKB-KW"/>
</dbReference>
<dbReference type="STRING" id="58919.A0A316Z8W8"/>
<dbReference type="InterPro" id="IPR051580">
    <property type="entry name" value="ZnF-Chromatin_assoc"/>
</dbReference>
<dbReference type="Proteomes" id="UP000245946">
    <property type="component" value="Unassembled WGS sequence"/>
</dbReference>
<name>A0A316Z8W8_9BASI</name>
<evidence type="ECO:0000256" key="2">
    <source>
        <dbReference type="ARBA" id="ARBA00022737"/>
    </source>
</evidence>
<dbReference type="EMBL" id="KZ819298">
    <property type="protein sequence ID" value="PWN96685.1"/>
    <property type="molecule type" value="Genomic_DNA"/>
</dbReference>
<feature type="compositionally biased region" description="Low complexity" evidence="6">
    <location>
        <begin position="128"/>
        <end position="148"/>
    </location>
</feature>
<keyword evidence="4" id="KW-0862">Zinc</keyword>
<dbReference type="PANTHER" id="PTHR23057:SF0">
    <property type="entry name" value="JUXTAPOSED WITH ANOTHER ZINC FINGER PROTEIN 1"/>
    <property type="match status" value="1"/>
</dbReference>
<dbReference type="GO" id="GO:0005634">
    <property type="term" value="C:nucleus"/>
    <property type="evidence" value="ECO:0007669"/>
    <property type="project" value="TreeGrafter"/>
</dbReference>
<keyword evidence="2" id="KW-0677">Repeat</keyword>
<feature type="region of interest" description="Disordered" evidence="6">
    <location>
        <begin position="116"/>
        <end position="151"/>
    </location>
</feature>
<evidence type="ECO:0000256" key="6">
    <source>
        <dbReference type="SAM" id="MobiDB-lite"/>
    </source>
</evidence>
<dbReference type="PROSITE" id="PS50157">
    <property type="entry name" value="ZINC_FINGER_C2H2_2"/>
    <property type="match status" value="1"/>
</dbReference>
<keyword evidence="3 5" id="KW-0863">Zinc-finger</keyword>
<dbReference type="RefSeq" id="XP_025596964.1">
    <property type="nucleotide sequence ID" value="XM_025742893.1"/>
</dbReference>
<evidence type="ECO:0000256" key="4">
    <source>
        <dbReference type="ARBA" id="ARBA00022833"/>
    </source>
</evidence>
<gene>
    <name evidence="8" type="ORF">FA09DRAFT_331160</name>
</gene>
<dbReference type="OrthoDB" id="1662883at2759"/>
<evidence type="ECO:0000256" key="3">
    <source>
        <dbReference type="ARBA" id="ARBA00022771"/>
    </source>
</evidence>
<dbReference type="PROSITE" id="PS00028">
    <property type="entry name" value="ZINC_FINGER_C2H2_1"/>
    <property type="match status" value="1"/>
</dbReference>
<organism evidence="8 9">
    <name type="scientific">Tilletiopsis washingtonensis</name>
    <dbReference type="NCBI Taxonomy" id="58919"/>
    <lineage>
        <taxon>Eukaryota</taxon>
        <taxon>Fungi</taxon>
        <taxon>Dikarya</taxon>
        <taxon>Basidiomycota</taxon>
        <taxon>Ustilaginomycotina</taxon>
        <taxon>Exobasidiomycetes</taxon>
        <taxon>Entylomatales</taxon>
        <taxon>Entylomatales incertae sedis</taxon>
        <taxon>Tilletiopsis</taxon>
    </lineage>
</organism>
<dbReference type="SUPFAM" id="SSF57667">
    <property type="entry name" value="beta-beta-alpha zinc fingers"/>
    <property type="match status" value="1"/>
</dbReference>
<evidence type="ECO:0000313" key="9">
    <source>
        <dbReference type="Proteomes" id="UP000245946"/>
    </source>
</evidence>
<accession>A0A316Z8W8</accession>
<evidence type="ECO:0000256" key="1">
    <source>
        <dbReference type="ARBA" id="ARBA00022723"/>
    </source>
</evidence>